<dbReference type="SUPFAM" id="SSF53098">
    <property type="entry name" value="Ribonuclease H-like"/>
    <property type="match status" value="1"/>
</dbReference>
<dbReference type="OrthoDB" id="9781005at2"/>
<name>A0A5C8NKS5_9BACI</name>
<proteinExistence type="predicted"/>
<comment type="caution">
    <text evidence="1">The sequence shown here is derived from an EMBL/GenBank/DDBJ whole genome shotgun (WGS) entry which is preliminary data.</text>
</comment>
<dbReference type="RefSeq" id="WP_147669162.1">
    <property type="nucleotide sequence ID" value="NZ_VDUW01000012.1"/>
</dbReference>
<keyword evidence="2" id="KW-1185">Reference proteome</keyword>
<sequence>MQHHRGRSKKSSQRISESHIVTVPSQVWTMNITWLDGPVLGLYYRLYLIIDLFIRKTVGWEVWETELPKHAKI</sequence>
<reference evidence="1 2" key="1">
    <citation type="submission" date="2019-06" db="EMBL/GenBank/DDBJ databases">
        <title>Cerasibacillus sp. nov., isolated from maize field.</title>
        <authorList>
            <person name="Lin S.-Y."/>
            <person name="Tsai C.-F."/>
            <person name="Young C.-C."/>
        </authorList>
    </citation>
    <scope>NUCLEOTIDE SEQUENCE [LARGE SCALE GENOMIC DNA]</scope>
    <source>
        <strain evidence="1 2">CC-CFT480</strain>
    </source>
</reference>
<accession>A0A5C8NKS5</accession>
<dbReference type="InterPro" id="IPR012337">
    <property type="entry name" value="RNaseH-like_sf"/>
</dbReference>
<gene>
    <name evidence="1" type="ORF">FHP05_13430</name>
</gene>
<dbReference type="EMBL" id="VDUW01000012">
    <property type="protein sequence ID" value="TXL61083.1"/>
    <property type="molecule type" value="Genomic_DNA"/>
</dbReference>
<protein>
    <submittedName>
        <fullName evidence="1">Uncharacterized protein</fullName>
    </submittedName>
</protein>
<evidence type="ECO:0000313" key="1">
    <source>
        <dbReference type="EMBL" id="TXL61083.1"/>
    </source>
</evidence>
<dbReference type="Proteomes" id="UP000321574">
    <property type="component" value="Unassembled WGS sequence"/>
</dbReference>
<evidence type="ECO:0000313" key="2">
    <source>
        <dbReference type="Proteomes" id="UP000321574"/>
    </source>
</evidence>
<dbReference type="AlphaFoldDB" id="A0A5C8NKS5"/>
<organism evidence="1 2">
    <name type="scientific">Cerasibacillus terrae</name>
    <dbReference type="NCBI Taxonomy" id="2498845"/>
    <lineage>
        <taxon>Bacteria</taxon>
        <taxon>Bacillati</taxon>
        <taxon>Bacillota</taxon>
        <taxon>Bacilli</taxon>
        <taxon>Bacillales</taxon>
        <taxon>Bacillaceae</taxon>
        <taxon>Cerasibacillus</taxon>
    </lineage>
</organism>